<keyword evidence="2" id="KW-1185">Reference proteome</keyword>
<evidence type="ECO:0000313" key="1">
    <source>
        <dbReference type="EMBL" id="KDQ62494.1"/>
    </source>
</evidence>
<dbReference type="AlphaFoldDB" id="A0A067Q6B5"/>
<dbReference type="HOGENOM" id="CLU_2722576_0_0_1"/>
<dbReference type="Proteomes" id="UP000027265">
    <property type="component" value="Unassembled WGS sequence"/>
</dbReference>
<reference evidence="2" key="1">
    <citation type="journal article" date="2014" name="Proc. Natl. Acad. Sci. U.S.A.">
        <title>Extensive sampling of basidiomycete genomes demonstrates inadequacy of the white-rot/brown-rot paradigm for wood decay fungi.</title>
        <authorList>
            <person name="Riley R."/>
            <person name="Salamov A.A."/>
            <person name="Brown D.W."/>
            <person name="Nagy L.G."/>
            <person name="Floudas D."/>
            <person name="Held B.W."/>
            <person name="Levasseur A."/>
            <person name="Lombard V."/>
            <person name="Morin E."/>
            <person name="Otillar R."/>
            <person name="Lindquist E.A."/>
            <person name="Sun H."/>
            <person name="LaButti K.M."/>
            <person name="Schmutz J."/>
            <person name="Jabbour D."/>
            <person name="Luo H."/>
            <person name="Baker S.E."/>
            <person name="Pisabarro A.G."/>
            <person name="Walton J.D."/>
            <person name="Blanchette R.A."/>
            <person name="Henrissat B."/>
            <person name="Martin F."/>
            <person name="Cullen D."/>
            <person name="Hibbett D.S."/>
            <person name="Grigoriev I.V."/>
        </authorList>
    </citation>
    <scope>NUCLEOTIDE SEQUENCE [LARGE SCALE GENOMIC DNA]</scope>
    <source>
        <strain evidence="2">MUCL 33604</strain>
    </source>
</reference>
<sequence>MALGALFPFALILAQYDRHWSRNANIVRRRSVECYCLVEHSNEKASTTRSSRDDTDFCGCRHRTLSNAVLIS</sequence>
<dbReference type="InParanoid" id="A0A067Q6B5"/>
<evidence type="ECO:0000313" key="2">
    <source>
        <dbReference type="Proteomes" id="UP000027265"/>
    </source>
</evidence>
<dbReference type="EMBL" id="KL197711">
    <property type="protein sequence ID" value="KDQ62494.1"/>
    <property type="molecule type" value="Genomic_DNA"/>
</dbReference>
<organism evidence="1 2">
    <name type="scientific">Jaapia argillacea MUCL 33604</name>
    <dbReference type="NCBI Taxonomy" id="933084"/>
    <lineage>
        <taxon>Eukaryota</taxon>
        <taxon>Fungi</taxon>
        <taxon>Dikarya</taxon>
        <taxon>Basidiomycota</taxon>
        <taxon>Agaricomycotina</taxon>
        <taxon>Agaricomycetes</taxon>
        <taxon>Agaricomycetidae</taxon>
        <taxon>Jaapiales</taxon>
        <taxon>Jaapiaceae</taxon>
        <taxon>Jaapia</taxon>
    </lineage>
</organism>
<protein>
    <submittedName>
        <fullName evidence="1">Uncharacterized protein</fullName>
    </submittedName>
</protein>
<proteinExistence type="predicted"/>
<name>A0A067Q6B5_9AGAM</name>
<accession>A0A067Q6B5</accession>
<gene>
    <name evidence="1" type="ORF">JAAARDRAFT_30392</name>
</gene>